<evidence type="ECO:0000256" key="3">
    <source>
        <dbReference type="ARBA" id="ARBA00022553"/>
    </source>
</evidence>
<dbReference type="GO" id="GO:0005634">
    <property type="term" value="C:nucleus"/>
    <property type="evidence" value="ECO:0007669"/>
    <property type="project" value="TreeGrafter"/>
</dbReference>
<dbReference type="AlphaFoldDB" id="A0A8I6S5K3"/>
<sequence length="282" mass="32784">MDNLMEEENPEMKLRIQSRLGVCEVCANSNAKYTCPACEVKTCSLPCTKIHKIELDCSGIRNKVLFKPLKKLGDMDLHSDYSLLEETNRSLEVISKRYKSFSYISHGEKERCNKLINEAASRNVRLQLLPTKFTKHKKNSTYLNWKSNELFWMVQWVFPEADNFTAFDNRVKDTTTLIEAVSKYIVEDKASEDVREKLSIYHKLGQEIKILFKAEKLPGDKFFLMNPQKSISDNLMHKIVVEYPVFHVILGDNVGKYEFVHLVSKKKENKNLLMNSEEEMEA</sequence>
<dbReference type="InterPro" id="IPR051639">
    <property type="entry name" value="BCD1"/>
</dbReference>
<dbReference type="Pfam" id="PF04438">
    <property type="entry name" value="zf-HIT"/>
    <property type="match status" value="1"/>
</dbReference>
<dbReference type="CDD" id="cd23023">
    <property type="entry name" value="zf-HIT_BCD1"/>
    <property type="match status" value="1"/>
</dbReference>
<protein>
    <recommendedName>
        <fullName evidence="11">Box C/D snoRNA protein 1</fullName>
    </recommendedName>
    <alternativeName>
        <fullName evidence="12">Zinc finger HIT domain-containing protein 6</fullName>
    </alternativeName>
</protein>
<evidence type="ECO:0000256" key="8">
    <source>
        <dbReference type="ARBA" id="ARBA00049598"/>
    </source>
</evidence>
<keyword evidence="1" id="KW-1017">Isopeptide bond</keyword>
<keyword evidence="4" id="KW-0479">Metal-binding</keyword>
<organism evidence="15 16">
    <name type="scientific">Cimex lectularius</name>
    <name type="common">Bed bug</name>
    <name type="synonym">Acanthia lectularia</name>
    <dbReference type="NCBI Taxonomy" id="79782"/>
    <lineage>
        <taxon>Eukaryota</taxon>
        <taxon>Metazoa</taxon>
        <taxon>Ecdysozoa</taxon>
        <taxon>Arthropoda</taxon>
        <taxon>Hexapoda</taxon>
        <taxon>Insecta</taxon>
        <taxon>Pterygota</taxon>
        <taxon>Neoptera</taxon>
        <taxon>Paraneoptera</taxon>
        <taxon>Hemiptera</taxon>
        <taxon>Heteroptera</taxon>
        <taxon>Panheteroptera</taxon>
        <taxon>Cimicomorpha</taxon>
        <taxon>Cimicidae</taxon>
        <taxon>Cimex</taxon>
    </lineage>
</organism>
<dbReference type="GO" id="GO:0008270">
    <property type="term" value="F:zinc ion binding"/>
    <property type="evidence" value="ECO:0007669"/>
    <property type="project" value="UniProtKB-UniRule"/>
</dbReference>
<evidence type="ECO:0000256" key="12">
    <source>
        <dbReference type="ARBA" id="ARBA00077531"/>
    </source>
</evidence>
<dbReference type="GO" id="GO:0048254">
    <property type="term" value="P:snoRNA localization"/>
    <property type="evidence" value="ECO:0007669"/>
    <property type="project" value="TreeGrafter"/>
</dbReference>
<dbReference type="GO" id="GO:0070761">
    <property type="term" value="C:pre-snoRNP complex"/>
    <property type="evidence" value="ECO:0007669"/>
    <property type="project" value="TreeGrafter"/>
</dbReference>
<evidence type="ECO:0000256" key="9">
    <source>
        <dbReference type="ARBA" id="ARBA00049654"/>
    </source>
</evidence>
<keyword evidence="5 13" id="KW-0863">Zinc-finger</keyword>
<evidence type="ECO:0000313" key="15">
    <source>
        <dbReference type="EnsemblMetazoa" id="XP_014259113.1"/>
    </source>
</evidence>
<evidence type="ECO:0000256" key="7">
    <source>
        <dbReference type="ARBA" id="ARBA00022843"/>
    </source>
</evidence>
<evidence type="ECO:0000256" key="13">
    <source>
        <dbReference type="PROSITE-ProRule" id="PRU00453"/>
    </source>
</evidence>
<dbReference type="PANTHER" id="PTHR13483">
    <property type="entry name" value="BOX C_D SNORNA PROTEIN 1-RELATED"/>
    <property type="match status" value="1"/>
</dbReference>
<evidence type="ECO:0000256" key="2">
    <source>
        <dbReference type="ARBA" id="ARBA00022517"/>
    </source>
</evidence>
<keyword evidence="16" id="KW-1185">Reference proteome</keyword>
<keyword evidence="6" id="KW-0862">Zinc</keyword>
<name>A0A8I6S5K3_CIMLE</name>
<dbReference type="InterPro" id="IPR057721">
    <property type="entry name" value="BCD1_alpha/beta"/>
</dbReference>
<dbReference type="Gene3D" id="3.30.60.190">
    <property type="match status" value="1"/>
</dbReference>
<dbReference type="Proteomes" id="UP000494040">
    <property type="component" value="Unassembled WGS sequence"/>
</dbReference>
<feature type="domain" description="HIT-type" evidence="14">
    <location>
        <begin position="23"/>
        <end position="57"/>
    </location>
</feature>
<dbReference type="SUPFAM" id="SSF144232">
    <property type="entry name" value="HIT/MYND zinc finger-like"/>
    <property type="match status" value="1"/>
</dbReference>
<comment type="subunit">
    <text evidence="10">Interacts with FBL, SNU13, NOP58, NUFIP1, RUVBL1, RUVBL2 and TAF9. Interacts (via HIT-type zinc finger) with the RUVBL1/RUVBL2 complex in the presence of ADP.</text>
</comment>
<evidence type="ECO:0000256" key="11">
    <source>
        <dbReference type="ARBA" id="ARBA00068630"/>
    </source>
</evidence>
<comment type="function">
    <text evidence="8">Required for box C/D snoRNAs accumulation involved in snoRNA processing, snoRNA transport to the nucleolus and ribosome biogenesis.</text>
</comment>
<keyword evidence="2" id="KW-0690">Ribosome biogenesis</keyword>
<dbReference type="GO" id="GO:0000492">
    <property type="term" value="P:box C/D snoRNP assembly"/>
    <property type="evidence" value="ECO:0007669"/>
    <property type="project" value="TreeGrafter"/>
</dbReference>
<dbReference type="FunFam" id="3.30.60.190:FF:000001">
    <property type="entry name" value="box C/D snoRNA protein 1"/>
    <property type="match status" value="1"/>
</dbReference>
<keyword evidence="3" id="KW-0597">Phosphoprotein</keyword>
<dbReference type="Pfam" id="PF25790">
    <property type="entry name" value="BCD1"/>
    <property type="match status" value="1"/>
</dbReference>
<evidence type="ECO:0000256" key="5">
    <source>
        <dbReference type="ARBA" id="ARBA00022771"/>
    </source>
</evidence>
<evidence type="ECO:0000256" key="6">
    <source>
        <dbReference type="ARBA" id="ARBA00022833"/>
    </source>
</evidence>
<reference evidence="15" key="1">
    <citation type="submission" date="2022-01" db="UniProtKB">
        <authorList>
            <consortium name="EnsemblMetazoa"/>
        </authorList>
    </citation>
    <scope>IDENTIFICATION</scope>
</reference>
<accession>A0A8I6S5K3</accession>
<proteinExistence type="inferred from homology"/>
<dbReference type="PANTHER" id="PTHR13483:SF3">
    <property type="entry name" value="BOX C_D SNORNA PROTEIN 1"/>
    <property type="match status" value="1"/>
</dbReference>
<dbReference type="OrthoDB" id="272357at2759"/>
<evidence type="ECO:0000256" key="1">
    <source>
        <dbReference type="ARBA" id="ARBA00022499"/>
    </source>
</evidence>
<gene>
    <name evidence="15" type="primary">106672307</name>
</gene>
<dbReference type="EnsemblMetazoa" id="XM_014403627.2">
    <property type="protein sequence ID" value="XP_014259113.1"/>
    <property type="gene ID" value="LOC106672307"/>
</dbReference>
<dbReference type="KEGG" id="clec:106672307"/>
<dbReference type="OMA" id="YWRVEWL"/>
<evidence type="ECO:0000256" key="10">
    <source>
        <dbReference type="ARBA" id="ARBA00061949"/>
    </source>
</evidence>
<evidence type="ECO:0000256" key="4">
    <source>
        <dbReference type="ARBA" id="ARBA00022723"/>
    </source>
</evidence>
<dbReference type="PROSITE" id="PS51083">
    <property type="entry name" value="ZF_HIT"/>
    <property type="match status" value="1"/>
</dbReference>
<comment type="similarity">
    <text evidence="9">Belongs to the BCD1 family.</text>
</comment>
<dbReference type="GO" id="GO:0000463">
    <property type="term" value="P:maturation of LSU-rRNA from tricistronic rRNA transcript (SSU-rRNA, 5.8S rRNA, LSU-rRNA)"/>
    <property type="evidence" value="ECO:0007669"/>
    <property type="project" value="TreeGrafter"/>
</dbReference>
<dbReference type="InterPro" id="IPR007529">
    <property type="entry name" value="Znf_HIT"/>
</dbReference>
<keyword evidence="7" id="KW-0832">Ubl conjugation</keyword>
<evidence type="ECO:0000259" key="14">
    <source>
        <dbReference type="PROSITE" id="PS51083"/>
    </source>
</evidence>
<evidence type="ECO:0000313" key="16">
    <source>
        <dbReference type="Proteomes" id="UP000494040"/>
    </source>
</evidence>